<sequence>MHLKSLLSVFGVVAFGFASPTAAGMMVDNPGFCDASDGEQELADMVTLTPEGIFSHALRCVWVGAPQSYRPGRVVRYLEAECDDGARQWRVGFNVTVNERSRVNVVSRENTGLPEYYFDCDSWGWKGWDAQANTGRDR</sequence>
<evidence type="ECO:0000256" key="1">
    <source>
        <dbReference type="SAM" id="SignalP"/>
    </source>
</evidence>
<comment type="caution">
    <text evidence="2">The sequence shown here is derived from an EMBL/GenBank/DDBJ whole genome shotgun (WGS) entry which is preliminary data.</text>
</comment>
<protein>
    <recommendedName>
        <fullName evidence="4">DUF3011 domain-containing protein</fullName>
    </recommendedName>
</protein>
<dbReference type="RefSeq" id="WP_339855357.1">
    <property type="nucleotide sequence ID" value="NZ_CAXAXR010000019.1"/>
</dbReference>
<dbReference type="EMBL" id="DMVW01000030">
    <property type="protein sequence ID" value="HAR50829.1"/>
    <property type="molecule type" value="Genomic_DNA"/>
</dbReference>
<evidence type="ECO:0000313" key="2">
    <source>
        <dbReference type="EMBL" id="HAR50829.1"/>
    </source>
</evidence>
<evidence type="ECO:0000313" key="3">
    <source>
        <dbReference type="Proteomes" id="UP000264719"/>
    </source>
</evidence>
<dbReference type="AlphaFoldDB" id="A0A348W8G7"/>
<reference evidence="2 3" key="1">
    <citation type="journal article" date="2018" name="Nat. Biotechnol.">
        <title>A standardized bacterial taxonomy based on genome phylogeny substantially revises the tree of life.</title>
        <authorList>
            <person name="Parks D.H."/>
            <person name="Chuvochina M."/>
            <person name="Waite D.W."/>
            <person name="Rinke C."/>
            <person name="Skarshewski A."/>
            <person name="Chaumeil P.A."/>
            <person name="Hugenholtz P."/>
        </authorList>
    </citation>
    <scope>NUCLEOTIDE SEQUENCE [LARGE SCALE GENOMIC DNA]</scope>
    <source>
        <strain evidence="2">UBA9169</strain>
    </source>
</reference>
<evidence type="ECO:0008006" key="4">
    <source>
        <dbReference type="Google" id="ProtNLM"/>
    </source>
</evidence>
<feature type="signal peptide" evidence="1">
    <location>
        <begin position="1"/>
        <end position="23"/>
    </location>
</feature>
<organism evidence="2 3">
    <name type="scientific">Roseovarius nubinhibens</name>
    <dbReference type="NCBI Taxonomy" id="314263"/>
    <lineage>
        <taxon>Bacteria</taxon>
        <taxon>Pseudomonadati</taxon>
        <taxon>Pseudomonadota</taxon>
        <taxon>Alphaproteobacteria</taxon>
        <taxon>Rhodobacterales</taxon>
        <taxon>Roseobacteraceae</taxon>
        <taxon>Roseovarius</taxon>
    </lineage>
</organism>
<keyword evidence="1" id="KW-0732">Signal</keyword>
<name>A0A348W8G7_9RHOB</name>
<proteinExistence type="predicted"/>
<gene>
    <name evidence="2" type="ORF">DCS45_02990</name>
</gene>
<accession>A0A348W8G7</accession>
<feature type="chain" id="PRO_5017022544" description="DUF3011 domain-containing protein" evidence="1">
    <location>
        <begin position="24"/>
        <end position="138"/>
    </location>
</feature>
<dbReference type="Proteomes" id="UP000264719">
    <property type="component" value="Unassembled WGS sequence"/>
</dbReference>